<feature type="chain" id="PRO_5039720980" description="Tetratricopeptide repeat protein" evidence="1">
    <location>
        <begin position="22"/>
        <end position="547"/>
    </location>
</feature>
<dbReference type="InterPro" id="IPR011990">
    <property type="entry name" value="TPR-like_helical_dom_sf"/>
</dbReference>
<dbReference type="Gene3D" id="1.25.40.10">
    <property type="entry name" value="Tetratricopeptide repeat domain"/>
    <property type="match status" value="1"/>
</dbReference>
<proteinExistence type="predicted"/>
<dbReference type="EMBL" id="JADIME010000038">
    <property type="protein sequence ID" value="MBO8465085.1"/>
    <property type="molecule type" value="Genomic_DNA"/>
</dbReference>
<dbReference type="AlphaFoldDB" id="A0A9D9I3Q3"/>
<evidence type="ECO:0000313" key="3">
    <source>
        <dbReference type="Proteomes" id="UP000823597"/>
    </source>
</evidence>
<name>A0A9D9I3Q3_9BACT</name>
<protein>
    <recommendedName>
        <fullName evidence="4">Tetratricopeptide repeat protein</fullName>
    </recommendedName>
</protein>
<sequence length="547" mass="60745">MNRVFKMLVLALAGASMIACSSPKKMAEEAANVVVTCDPQVLEVKGGKIDAEITVVCPADYFNPKAILEVTPVIVYEGGEVAMKPFTYQGEKVEDNWKVVAKDGATVKEHVSFDYVPGMEQSHLELRGVVKFKKKAYETPVIKVAEGANTTYMLASKLAKVDYMPDAYKEIIEETEETQIMYTINNSVVRNSELRKQEVKDWNAALEAIKSDERREITGTDIIAYASPDGPEDFNSTLAEKRAKTADKAYEKITKKNPIDAPVNVQNVSEDWEGFQELVSASNIEDKDLILRVLSMYSDPAVREREIKNMSAVYKTLAHDILPQLRRARLIANIEFTNYSNDELIALINDNIDILDEEALLRAASISGELADKATIYEQAIEKYDSQRAQYNLAVVRYYEGNMDAAANELAKVENQNCCYVKNFKGALALADGNCEEAAEMFKAANNQTSKENLAIIDIYSGDYAAALAKLEGTDNHNLKIAYILNNRLDDASKAITCECPYSSYLKAIIAARKGDAEAVKANLAKVENNEKLAARAAKDIEFAQYR</sequence>
<reference evidence="2" key="2">
    <citation type="journal article" date="2021" name="PeerJ">
        <title>Extensive microbial diversity within the chicken gut microbiome revealed by metagenomics and culture.</title>
        <authorList>
            <person name="Gilroy R."/>
            <person name="Ravi A."/>
            <person name="Getino M."/>
            <person name="Pursley I."/>
            <person name="Horton D.L."/>
            <person name="Alikhan N.F."/>
            <person name="Baker D."/>
            <person name="Gharbi K."/>
            <person name="Hall N."/>
            <person name="Watson M."/>
            <person name="Adriaenssens E.M."/>
            <person name="Foster-Nyarko E."/>
            <person name="Jarju S."/>
            <person name="Secka A."/>
            <person name="Antonio M."/>
            <person name="Oren A."/>
            <person name="Chaudhuri R.R."/>
            <person name="La Ragione R."/>
            <person name="Hildebrand F."/>
            <person name="Pallen M.J."/>
        </authorList>
    </citation>
    <scope>NUCLEOTIDE SEQUENCE</scope>
    <source>
        <strain evidence="2">10037</strain>
    </source>
</reference>
<evidence type="ECO:0000313" key="2">
    <source>
        <dbReference type="EMBL" id="MBO8465085.1"/>
    </source>
</evidence>
<organism evidence="2 3">
    <name type="scientific">Candidatus Merdivivens pullistercoris</name>
    <dbReference type="NCBI Taxonomy" id="2840873"/>
    <lineage>
        <taxon>Bacteria</taxon>
        <taxon>Pseudomonadati</taxon>
        <taxon>Bacteroidota</taxon>
        <taxon>Bacteroidia</taxon>
        <taxon>Bacteroidales</taxon>
        <taxon>Muribaculaceae</taxon>
        <taxon>Muribaculaceae incertae sedis</taxon>
        <taxon>Candidatus Merdivivens</taxon>
    </lineage>
</organism>
<evidence type="ECO:0008006" key="4">
    <source>
        <dbReference type="Google" id="ProtNLM"/>
    </source>
</evidence>
<evidence type="ECO:0000256" key="1">
    <source>
        <dbReference type="SAM" id="SignalP"/>
    </source>
</evidence>
<keyword evidence="1" id="KW-0732">Signal</keyword>
<gene>
    <name evidence="2" type="ORF">IAB93_03705</name>
</gene>
<accession>A0A9D9I3Q3</accession>
<dbReference type="Proteomes" id="UP000823597">
    <property type="component" value="Unassembled WGS sequence"/>
</dbReference>
<dbReference type="PROSITE" id="PS51257">
    <property type="entry name" value="PROKAR_LIPOPROTEIN"/>
    <property type="match status" value="1"/>
</dbReference>
<feature type="signal peptide" evidence="1">
    <location>
        <begin position="1"/>
        <end position="21"/>
    </location>
</feature>
<comment type="caution">
    <text evidence="2">The sequence shown here is derived from an EMBL/GenBank/DDBJ whole genome shotgun (WGS) entry which is preliminary data.</text>
</comment>
<reference evidence="2" key="1">
    <citation type="submission" date="2020-10" db="EMBL/GenBank/DDBJ databases">
        <authorList>
            <person name="Gilroy R."/>
        </authorList>
    </citation>
    <scope>NUCLEOTIDE SEQUENCE</scope>
    <source>
        <strain evidence="2">10037</strain>
    </source>
</reference>